<evidence type="ECO:0000313" key="4">
    <source>
        <dbReference type="Ensembl" id="ENSATEP00000025391.2"/>
    </source>
</evidence>
<comment type="similarity">
    <text evidence="1">Belongs to the TRAFAC class dynamin-like GTPase superfamily. Very large inducible GTPase (VLIG) family.</text>
</comment>
<name>A0A3Q1K3R1_ANATE</name>
<feature type="domain" description="Fibronectin type-III" evidence="2">
    <location>
        <begin position="36"/>
        <end position="123"/>
    </location>
</feature>
<dbReference type="SMART" id="SM00060">
    <property type="entry name" value="FN3"/>
    <property type="match status" value="1"/>
</dbReference>
<dbReference type="PROSITE" id="PS50853">
    <property type="entry name" value="FN3"/>
    <property type="match status" value="1"/>
</dbReference>
<accession>A0A3Q1K3R1</accession>
<dbReference type="Gene3D" id="3.40.50.300">
    <property type="entry name" value="P-loop containing nucleotide triphosphate hydrolases"/>
    <property type="match status" value="1"/>
</dbReference>
<dbReference type="STRING" id="64144.ENSATEP00000025391"/>
<evidence type="ECO:0000259" key="3">
    <source>
        <dbReference type="PROSITE" id="PS51717"/>
    </source>
</evidence>
<proteinExistence type="inferred from homology"/>
<dbReference type="PROSITE" id="PS51717">
    <property type="entry name" value="G_VLIG"/>
    <property type="match status" value="1"/>
</dbReference>
<dbReference type="CDD" id="cd00063">
    <property type="entry name" value="FN3"/>
    <property type="match status" value="1"/>
</dbReference>
<organism evidence="4 5">
    <name type="scientific">Anabas testudineus</name>
    <name type="common">Climbing perch</name>
    <name type="synonym">Anthias testudineus</name>
    <dbReference type="NCBI Taxonomy" id="64144"/>
    <lineage>
        <taxon>Eukaryota</taxon>
        <taxon>Metazoa</taxon>
        <taxon>Chordata</taxon>
        <taxon>Craniata</taxon>
        <taxon>Vertebrata</taxon>
        <taxon>Euteleostomi</taxon>
        <taxon>Actinopterygii</taxon>
        <taxon>Neopterygii</taxon>
        <taxon>Teleostei</taxon>
        <taxon>Neoteleostei</taxon>
        <taxon>Acanthomorphata</taxon>
        <taxon>Anabantaria</taxon>
        <taxon>Anabantiformes</taxon>
        <taxon>Anabantoidei</taxon>
        <taxon>Anabantidae</taxon>
        <taxon>Anabas</taxon>
    </lineage>
</organism>
<dbReference type="GeneTree" id="ENSGT00940000154390"/>
<dbReference type="InterPro" id="IPR013783">
    <property type="entry name" value="Ig-like_fold"/>
</dbReference>
<reference evidence="4" key="1">
    <citation type="submission" date="2021-04" db="EMBL/GenBank/DDBJ databases">
        <authorList>
            <consortium name="Wellcome Sanger Institute Data Sharing"/>
        </authorList>
    </citation>
    <scope>NUCLEOTIDE SEQUENCE [LARGE SCALE GENOMIC DNA]</scope>
</reference>
<dbReference type="SUPFAM" id="SSF49265">
    <property type="entry name" value="Fibronectin type III"/>
    <property type="match status" value="1"/>
</dbReference>
<keyword evidence="5" id="KW-1185">Reference proteome</keyword>
<dbReference type="Pfam" id="PF25974">
    <property type="entry name" value="URGCP_9th"/>
    <property type="match status" value="1"/>
</dbReference>
<dbReference type="Pfam" id="PF25683">
    <property type="entry name" value="URGCP_GTPase"/>
    <property type="match status" value="1"/>
</dbReference>
<dbReference type="GO" id="GO:0005525">
    <property type="term" value="F:GTP binding"/>
    <property type="evidence" value="ECO:0007669"/>
    <property type="project" value="InterPro"/>
</dbReference>
<dbReference type="InterPro" id="IPR036116">
    <property type="entry name" value="FN3_sf"/>
</dbReference>
<dbReference type="InterPro" id="IPR027417">
    <property type="entry name" value="P-loop_NTPase"/>
</dbReference>
<dbReference type="Ensembl" id="ENSATET00000025804.3">
    <property type="protein sequence ID" value="ENSATEP00000025391.2"/>
    <property type="gene ID" value="ENSATEG00000017668.3"/>
</dbReference>
<evidence type="ECO:0000313" key="5">
    <source>
        <dbReference type="Proteomes" id="UP000265040"/>
    </source>
</evidence>
<dbReference type="InterPro" id="IPR052986">
    <property type="entry name" value="VLIG_GTPase"/>
</dbReference>
<dbReference type="Pfam" id="PF00041">
    <property type="entry name" value="fn3"/>
    <property type="match status" value="1"/>
</dbReference>
<reference evidence="4" key="3">
    <citation type="submission" date="2025-09" db="UniProtKB">
        <authorList>
            <consortium name="Ensembl"/>
        </authorList>
    </citation>
    <scope>IDENTIFICATION</scope>
</reference>
<dbReference type="InterPro" id="IPR058641">
    <property type="entry name" value="GVIN1_dom"/>
</dbReference>
<reference evidence="4" key="2">
    <citation type="submission" date="2025-08" db="UniProtKB">
        <authorList>
            <consortium name="Ensembl"/>
        </authorList>
    </citation>
    <scope>IDENTIFICATION</scope>
</reference>
<feature type="domain" description="VLIG-type G" evidence="3">
    <location>
        <begin position="718"/>
        <end position="963"/>
    </location>
</feature>
<dbReference type="Pfam" id="PF25496">
    <property type="entry name" value="URGCP"/>
    <property type="match status" value="1"/>
</dbReference>
<dbReference type="InterPro" id="IPR030383">
    <property type="entry name" value="G_VLIG_dom"/>
</dbReference>
<dbReference type="PANTHER" id="PTHR14819">
    <property type="entry name" value="GTP-BINDING"/>
    <property type="match status" value="1"/>
</dbReference>
<evidence type="ECO:0000256" key="1">
    <source>
        <dbReference type="ARBA" id="ARBA00006828"/>
    </source>
</evidence>
<dbReference type="SUPFAM" id="SSF52540">
    <property type="entry name" value="P-loop containing nucleoside triphosphate hydrolases"/>
    <property type="match status" value="1"/>
</dbReference>
<dbReference type="Gene3D" id="2.60.40.10">
    <property type="entry name" value="Immunoglobulins"/>
    <property type="match status" value="1"/>
</dbReference>
<sequence length="1676" mass="192671">MENSEDEEEFYDVSDTFSNFHCERGGSSATPESDFPPVQIKVSNVSSESLSLHWDTPAGEVENYTVTCCSEGETVQELTTDTNSVTVSRLKPGVCYSLQVTTQLDGRRSKSTVTSVQTKTKIESILEDLALEQHYREKLSLSTILQIDERTITDESAKCISDLPWYFLKKLMMVNVTARNMKCISVSESHSDPTSGNTIFDFMGLINIINSEYMNPLDIITALFLCSDGFVQQEMTLKMSMCQFSVPLLLPNCDRQQCTLMLWAMRDIVKKYRPQSLSESKGFIEDRIVLSELPMISFVRLGECSLSKSEILNKLLSNSQQYHDTFVHHNMECGDCPRRISNGLVEITWYLPCGNKNIDIFNEPVAVANLRGDIASFETQYSFLCQTSAAVFVFFDNLNSGYKLLTNHHNKAEIFLVGNHQCKTFSLDALEKVATELELTKNNIILKSKCINDADFIKYIRKTVSDVVGNSKMKMTVAEMADIAHELGISVDEDCPECQTAKKNADAITAQIQDILKYKEDQLPLQGPIWKELTSLEKEEFRLRKVGSENIEMYKSNLQKQKEKLRDKQNSYDMSNAMTCFIDAISSPEIERCYFLKWMRMNLDNLSREKLSGLRELYKQKCNNSENKEEIKDIDKRLSNSSLGTEHFFREMGQIYEASASLPETHPSRQQLQHLPKLCAQLLLDGFPLELVDGDASNIPLRWVSDVLSQLNDLVSPKNKILVVTVLGVQSTGKSTLLNTMFGVQFAVSSGRCTRGAFMLLIRIDEDVKKVLNCDFMVIIDTEGLKSPELAQLDDSHEHDNELATLVVGLSDITIINIAMENSTEMKDILQIVVHAFLRMKEVGKKPKCQFVHQNVSDVSAHDKNLRDRKLLLQQLNEMTQAAARMEKKEEYKSFTDVMEYNPDTGNWYIPGLWNGNPPMAPVNAGYSEAVYELKKNIIQLLGKCQSSGNNILEFTQWMRSLWNAVKHENFIFSFRNSLVADAYMRLCTEFNQWEWEFKKEMYKWGTYAETRISNFGTVAVKSDISGLEKLLTCLKTEAFTVLTSWETKLLDNLTQYFEQTEGHVHLVEGYREEFSNSAKSLRREMENSVVNQLTAAVEIKQGLTELDKIKENHTKEIERAVCALIEECRKKNVQMKDEELDKEFDKMWNETVSKLTFSKPKTINVFNSVTYYLRQNLSHKGSHTYELLSQKRLEDCGVEPFKYKAEGYKKLKNELSKWIYNQDQTKMVQKLADSIIDACTQVVTEKMERKTNYHETYIQEILHMIDEKLQNNQDVKTDIKFEVSLKQHICGFAARHFQQLHEDFLQMNDPYRCLNQNKDKFRADFKDVFQERDQCQKKAEEFTNQCLKPAVEDFVNRSLGPDIIGEMLTMQKFSTRMFFQYSVLLDLLSQNDFQKYLSCIFSYEDYVKKWIHGQIVIHFSDGSKTLEFENKHLDSKINSINDAINKAKVKKSGNLKTFVTDICKELGDKLVISQDALGAFMILNNADEEQFAHWLTECVKDMAQTLREKFKTSNIKMKLRRLHVKPQNELFTRLIGCGKQCPFCKSPCEAGGKEHTEHFTSLHRPQGLGTYHSYTTKKLATDICSSLVNSDASFRCDGTNNKRHPYKHYNEIFPDWKIPPDVSLQASDYWKHVMTKFNNDFAKAYGVEPADIPATWKYIKRKQAEESLRESFNIK</sequence>
<evidence type="ECO:0000259" key="2">
    <source>
        <dbReference type="PROSITE" id="PS50853"/>
    </source>
</evidence>
<dbReference type="PANTHER" id="PTHR14819:SF9">
    <property type="entry name" value="UP-REGULATOR OF CELL PROLIFERATION-LIKE"/>
    <property type="match status" value="1"/>
</dbReference>
<dbReference type="Proteomes" id="UP000265040">
    <property type="component" value="Chromosome 18"/>
</dbReference>
<dbReference type="InterPro" id="IPR057365">
    <property type="entry name" value="URGCP"/>
</dbReference>
<dbReference type="OMA" id="NQEQFAH"/>
<protein>
    <submittedName>
        <fullName evidence="4">Uncharacterized protein</fullName>
    </submittedName>
</protein>
<dbReference type="InterPro" id="IPR003961">
    <property type="entry name" value="FN3_dom"/>
</dbReference>